<name>A0A167SQT7_9AGAM</name>
<protein>
    <submittedName>
        <fullName evidence="1">Uncharacterized protein</fullName>
    </submittedName>
</protein>
<dbReference type="Proteomes" id="UP000076532">
    <property type="component" value="Unassembled WGS sequence"/>
</dbReference>
<proteinExistence type="predicted"/>
<gene>
    <name evidence="1" type="ORF">FIBSPDRAFT_970380</name>
</gene>
<reference evidence="1 2" key="1">
    <citation type="journal article" date="2016" name="Mol. Biol. Evol.">
        <title>Comparative Genomics of Early-Diverging Mushroom-Forming Fungi Provides Insights into the Origins of Lignocellulose Decay Capabilities.</title>
        <authorList>
            <person name="Nagy L.G."/>
            <person name="Riley R."/>
            <person name="Tritt A."/>
            <person name="Adam C."/>
            <person name="Daum C."/>
            <person name="Floudas D."/>
            <person name="Sun H."/>
            <person name="Yadav J.S."/>
            <person name="Pangilinan J."/>
            <person name="Larsson K.H."/>
            <person name="Matsuura K."/>
            <person name="Barry K."/>
            <person name="Labutti K."/>
            <person name="Kuo R."/>
            <person name="Ohm R.A."/>
            <person name="Bhattacharya S.S."/>
            <person name="Shirouzu T."/>
            <person name="Yoshinaga Y."/>
            <person name="Martin F.M."/>
            <person name="Grigoriev I.V."/>
            <person name="Hibbett D.S."/>
        </authorList>
    </citation>
    <scope>NUCLEOTIDE SEQUENCE [LARGE SCALE GENOMIC DNA]</scope>
    <source>
        <strain evidence="1 2">CBS 109695</strain>
    </source>
</reference>
<sequence>MPLHPRSYLIGGNYGNYGDTCNNAILNGDDHQWNSAKATCTQYPPLQVN</sequence>
<organism evidence="1 2">
    <name type="scientific">Athelia psychrophila</name>
    <dbReference type="NCBI Taxonomy" id="1759441"/>
    <lineage>
        <taxon>Eukaryota</taxon>
        <taxon>Fungi</taxon>
        <taxon>Dikarya</taxon>
        <taxon>Basidiomycota</taxon>
        <taxon>Agaricomycotina</taxon>
        <taxon>Agaricomycetes</taxon>
        <taxon>Agaricomycetidae</taxon>
        <taxon>Atheliales</taxon>
        <taxon>Atheliaceae</taxon>
        <taxon>Athelia</taxon>
    </lineage>
</organism>
<evidence type="ECO:0000313" key="2">
    <source>
        <dbReference type="Proteomes" id="UP000076532"/>
    </source>
</evidence>
<dbReference type="EMBL" id="KV418918">
    <property type="protein sequence ID" value="KZP02150.1"/>
    <property type="molecule type" value="Genomic_DNA"/>
</dbReference>
<accession>A0A167SQT7</accession>
<keyword evidence="2" id="KW-1185">Reference proteome</keyword>
<evidence type="ECO:0000313" key="1">
    <source>
        <dbReference type="EMBL" id="KZP02150.1"/>
    </source>
</evidence>
<dbReference type="AlphaFoldDB" id="A0A167SQT7"/>